<keyword evidence="1" id="KW-0472">Membrane</keyword>
<accession>A0A2U9IUQ1</accession>
<dbReference type="PANTHER" id="PTHR33269">
    <property type="entry name" value="NADH-UBIQUINONE OXIDOREDUCTASE CHAIN 6"/>
    <property type="match status" value="1"/>
</dbReference>
<proteinExistence type="predicted"/>
<dbReference type="InterPro" id="IPR042106">
    <property type="entry name" value="Nuo/plastoQ_OxRdtase_6_NuoJ"/>
</dbReference>
<dbReference type="STRING" id="1293036.GCA_001315825_00752"/>
<dbReference type="InterPro" id="IPR001457">
    <property type="entry name" value="NADH_UbQ/plastoQ_OxRdtase_su6"/>
</dbReference>
<dbReference type="Proteomes" id="UP000247586">
    <property type="component" value="Chromosome"/>
</dbReference>
<dbReference type="GeneID" id="36835481"/>
<evidence type="ECO:0000256" key="1">
    <source>
        <dbReference type="SAM" id="Phobius"/>
    </source>
</evidence>
<keyword evidence="1" id="KW-0812">Transmembrane</keyword>
<dbReference type="Pfam" id="PF00499">
    <property type="entry name" value="Oxidored_q3"/>
    <property type="match status" value="1"/>
</dbReference>
<dbReference type="RefSeq" id="WP_054836305.1">
    <property type="nucleotide sequence ID" value="NZ_BBBA01000003.1"/>
</dbReference>
<feature type="transmembrane region" description="Helical" evidence="1">
    <location>
        <begin position="97"/>
        <end position="123"/>
    </location>
</feature>
<dbReference type="Gene3D" id="1.20.120.1200">
    <property type="entry name" value="NADH-ubiquinone/plastoquinone oxidoreductase chain 6, subunit NuoJ"/>
    <property type="match status" value="1"/>
</dbReference>
<feature type="transmembrane region" description="Helical" evidence="1">
    <location>
        <begin position="12"/>
        <end position="28"/>
    </location>
</feature>
<name>A0A2U9IUQ1_9CREN</name>
<reference evidence="2" key="1">
    <citation type="submission" date="2018-05" db="EMBL/GenBank/DDBJ databases">
        <title>Complete Genome Sequences of Extremely Thermoacidophilic, Metal-Mobilizing Type-Strain Members of the Archaeal Family Sulfolobaceae: Acidianus brierleyi DSM-1651T, Acidianus sulfidivorans DSM-18786T, Metallosphaera hakonensis DSM-7519T, and Metallosphaera prunae DSM-10039T.</title>
        <authorList>
            <person name="Counts J.A."/>
            <person name="Kelly R.M."/>
        </authorList>
    </citation>
    <scope>NUCLEOTIDE SEQUENCE [LARGE SCALE GENOMIC DNA]</scope>
    <source>
        <strain evidence="2">HO1-1</strain>
    </source>
</reference>
<feature type="transmembrane region" description="Helical" evidence="1">
    <location>
        <begin position="64"/>
        <end position="85"/>
    </location>
</feature>
<evidence type="ECO:0000313" key="2">
    <source>
        <dbReference type="EMBL" id="AWR99811.1"/>
    </source>
</evidence>
<sequence>MFLTPSDFQVGIFFVFSVLSLAVALFIVNSKNVFYSAVALAFLGMSVAVLIADLDPAVYSLYSAFHLILYVGATVVFLSISLVMFRGLEVKEVRTPWAPAMALLSAVALFAVIVLSTGPIATSSVSIQPLNLAIIGERLISQYWFPAVILVIALLTTMIEALSLARRD</sequence>
<feature type="transmembrane region" description="Helical" evidence="1">
    <location>
        <begin position="33"/>
        <end position="52"/>
    </location>
</feature>
<protein>
    <submittedName>
        <fullName evidence="2">NADH-quinone oxidoreductase subunit J</fullName>
    </submittedName>
</protein>
<dbReference type="EMBL" id="CP029287">
    <property type="protein sequence ID" value="AWR99811.1"/>
    <property type="molecule type" value="Genomic_DNA"/>
</dbReference>
<keyword evidence="3" id="KW-1185">Reference proteome</keyword>
<feature type="transmembrane region" description="Helical" evidence="1">
    <location>
        <begin position="143"/>
        <end position="165"/>
    </location>
</feature>
<evidence type="ECO:0000313" key="3">
    <source>
        <dbReference type="Proteomes" id="UP000247586"/>
    </source>
</evidence>
<dbReference type="GO" id="GO:0008137">
    <property type="term" value="F:NADH dehydrogenase (ubiquinone) activity"/>
    <property type="evidence" value="ECO:0007669"/>
    <property type="project" value="InterPro"/>
</dbReference>
<dbReference type="PANTHER" id="PTHR33269:SF17">
    <property type="entry name" value="NADH-UBIQUINONE OXIDOREDUCTASE CHAIN 6"/>
    <property type="match status" value="1"/>
</dbReference>
<dbReference type="KEGG" id="mhk:DFR87_09025"/>
<dbReference type="OrthoDB" id="37055at2157"/>
<dbReference type="AlphaFoldDB" id="A0A2U9IUQ1"/>
<gene>
    <name evidence="2" type="ORF">DFR87_09025</name>
</gene>
<organism evidence="2 3">
    <name type="scientific">Metallosphaera hakonensis JCM 8857 = DSM 7519</name>
    <dbReference type="NCBI Taxonomy" id="1293036"/>
    <lineage>
        <taxon>Archaea</taxon>
        <taxon>Thermoproteota</taxon>
        <taxon>Thermoprotei</taxon>
        <taxon>Sulfolobales</taxon>
        <taxon>Sulfolobaceae</taxon>
        <taxon>Metallosphaera</taxon>
    </lineage>
</organism>
<keyword evidence="1" id="KW-1133">Transmembrane helix</keyword>